<evidence type="ECO:0000256" key="2">
    <source>
        <dbReference type="ARBA" id="ARBA00022490"/>
    </source>
</evidence>
<dbReference type="CDD" id="cd01992">
    <property type="entry name" value="TilS_N"/>
    <property type="match status" value="1"/>
</dbReference>
<dbReference type="GO" id="GO:0008033">
    <property type="term" value="P:tRNA processing"/>
    <property type="evidence" value="ECO:0007669"/>
    <property type="project" value="UniProtKB-KW"/>
</dbReference>
<reference evidence="10" key="1">
    <citation type="submission" date="2014-05" db="EMBL/GenBank/DDBJ databases">
        <title>Key roles for freshwater Actinobacteria revealed by deep metagenomic sequencing.</title>
        <authorList>
            <person name="Ghai R."/>
            <person name="Mizuno C.M."/>
            <person name="Picazo A."/>
            <person name="Camacho A."/>
            <person name="Rodriguez-Valera F."/>
        </authorList>
    </citation>
    <scope>NUCLEOTIDE SEQUENCE</scope>
</reference>
<dbReference type="SUPFAM" id="SSF52402">
    <property type="entry name" value="Adenine nucleotide alpha hydrolases-like"/>
    <property type="match status" value="1"/>
</dbReference>
<dbReference type="EC" id="6.3.4.19" evidence="1"/>
<comment type="catalytic activity">
    <reaction evidence="7">
        <text>cytidine(34) in tRNA(Ile2) + L-lysine + ATP = lysidine(34) in tRNA(Ile2) + AMP + diphosphate + H(+)</text>
        <dbReference type="Rhea" id="RHEA:43744"/>
        <dbReference type="Rhea" id="RHEA-COMP:10625"/>
        <dbReference type="Rhea" id="RHEA-COMP:10670"/>
        <dbReference type="ChEBI" id="CHEBI:15378"/>
        <dbReference type="ChEBI" id="CHEBI:30616"/>
        <dbReference type="ChEBI" id="CHEBI:32551"/>
        <dbReference type="ChEBI" id="CHEBI:33019"/>
        <dbReference type="ChEBI" id="CHEBI:82748"/>
        <dbReference type="ChEBI" id="CHEBI:83665"/>
        <dbReference type="ChEBI" id="CHEBI:456215"/>
        <dbReference type="EC" id="6.3.4.19"/>
    </reaction>
</comment>
<feature type="domain" description="tRNA(Ile)-lysidine/2-thiocytidine synthase N-terminal" evidence="8">
    <location>
        <begin position="25"/>
        <end position="199"/>
    </location>
</feature>
<keyword evidence="3" id="KW-0436">Ligase</keyword>
<evidence type="ECO:0000313" key="10">
    <source>
        <dbReference type="EMBL" id="KGA18365.1"/>
    </source>
</evidence>
<dbReference type="PANTHER" id="PTHR43033:SF1">
    <property type="entry name" value="TRNA(ILE)-LYSIDINE SYNTHASE-RELATED"/>
    <property type="match status" value="1"/>
</dbReference>
<dbReference type="InterPro" id="IPR012795">
    <property type="entry name" value="tRNA_Ile_lys_synt_N"/>
</dbReference>
<dbReference type="EMBL" id="JNSK01000026">
    <property type="protein sequence ID" value="KGA18365.1"/>
    <property type="molecule type" value="Genomic_DNA"/>
</dbReference>
<organism evidence="10">
    <name type="scientific">freshwater metagenome</name>
    <dbReference type="NCBI Taxonomy" id="449393"/>
    <lineage>
        <taxon>unclassified sequences</taxon>
        <taxon>metagenomes</taxon>
        <taxon>ecological metagenomes</taxon>
    </lineage>
</organism>
<keyword evidence="5" id="KW-0547">Nucleotide-binding</keyword>
<comment type="caution">
    <text evidence="10">The sequence shown here is derived from an EMBL/GenBank/DDBJ whole genome shotgun (WGS) entry which is preliminary data.</text>
</comment>
<keyword evidence="6" id="KW-0067">ATP-binding</keyword>
<dbReference type="InterPro" id="IPR015262">
    <property type="entry name" value="tRNA_Ile_lys_synt_subst-bd"/>
</dbReference>
<dbReference type="Pfam" id="PF09179">
    <property type="entry name" value="TilS"/>
    <property type="match status" value="1"/>
</dbReference>
<evidence type="ECO:0000256" key="4">
    <source>
        <dbReference type="ARBA" id="ARBA00022694"/>
    </source>
</evidence>
<evidence type="ECO:0000256" key="1">
    <source>
        <dbReference type="ARBA" id="ARBA00013267"/>
    </source>
</evidence>
<accession>A0A094Q2M3</accession>
<name>A0A094Q2M3_9ZZZZ</name>
<dbReference type="Gene3D" id="3.30.465.60">
    <property type="match status" value="1"/>
</dbReference>
<dbReference type="InterPro" id="IPR011063">
    <property type="entry name" value="TilS/TtcA_N"/>
</dbReference>
<dbReference type="Gene3D" id="3.40.50.620">
    <property type="entry name" value="HUPs"/>
    <property type="match status" value="1"/>
</dbReference>
<dbReference type="InterPro" id="IPR012094">
    <property type="entry name" value="tRNA_Ile_lys_synt"/>
</dbReference>
<dbReference type="GO" id="GO:0032267">
    <property type="term" value="F:tRNA(Ile)-lysidine synthase activity"/>
    <property type="evidence" value="ECO:0007669"/>
    <property type="project" value="UniProtKB-EC"/>
</dbReference>
<protein>
    <recommendedName>
        <fullName evidence="1">tRNA(Ile)-lysidine synthetase</fullName>
        <ecNumber evidence="1">6.3.4.19</ecNumber>
    </recommendedName>
</protein>
<dbReference type="NCBIfam" id="TIGR02432">
    <property type="entry name" value="lysidine_TilS_N"/>
    <property type="match status" value="1"/>
</dbReference>
<dbReference type="InterPro" id="IPR014729">
    <property type="entry name" value="Rossmann-like_a/b/a_fold"/>
</dbReference>
<dbReference type="Pfam" id="PF01171">
    <property type="entry name" value="ATP_bind_3"/>
    <property type="match status" value="1"/>
</dbReference>
<dbReference type="AlphaFoldDB" id="A0A094Q2M3"/>
<dbReference type="PANTHER" id="PTHR43033">
    <property type="entry name" value="TRNA(ILE)-LYSIDINE SYNTHASE-RELATED"/>
    <property type="match status" value="1"/>
</dbReference>
<dbReference type="GO" id="GO:0005524">
    <property type="term" value="F:ATP binding"/>
    <property type="evidence" value="ECO:0007669"/>
    <property type="project" value="UniProtKB-KW"/>
</dbReference>
<sequence>MTRAFLELRSAVRPHLEKLSAGDSVLVAVSGGADSLALAAAVLAESKEPLINAIAVTIDHQLQAGSDQQAAKVSLQLQDIGYAEVISEKVTVDESSGIESGARTARYAALHRIAESRNAQQIYLGHTRDDQAETVLLGLARGSGARSLAGMATVNGMIIRPMLSLTRQLSEQVCSDLGLTIWNDPHNVNQEFSRVRVRTQVLPLMEEAIGPGIAEALARTASLLRDDADALDAMADAAISGLDLASLDISHLTSLSKAVRTRVIRRAIYAHGAPSGSISADHVGAVEALVTSWHGQGEVSLPGGVKVARISGRLSLYART</sequence>
<dbReference type="HAMAP" id="MF_01161">
    <property type="entry name" value="tRNA_Ile_lys_synt"/>
    <property type="match status" value="1"/>
</dbReference>
<dbReference type="SUPFAM" id="SSF82829">
    <property type="entry name" value="MesJ substrate recognition domain-like"/>
    <property type="match status" value="1"/>
</dbReference>
<keyword evidence="4" id="KW-0819">tRNA processing</keyword>
<evidence type="ECO:0000256" key="6">
    <source>
        <dbReference type="ARBA" id="ARBA00022840"/>
    </source>
</evidence>
<proteinExistence type="inferred from homology"/>
<keyword evidence="2" id="KW-0963">Cytoplasm</keyword>
<evidence type="ECO:0000256" key="7">
    <source>
        <dbReference type="ARBA" id="ARBA00048539"/>
    </source>
</evidence>
<feature type="domain" description="tRNA(Ile)-lysidine synthase substrate-binding" evidence="9">
    <location>
        <begin position="247"/>
        <end position="314"/>
    </location>
</feature>
<dbReference type="GO" id="GO:0005737">
    <property type="term" value="C:cytoplasm"/>
    <property type="evidence" value="ECO:0007669"/>
    <property type="project" value="InterPro"/>
</dbReference>
<gene>
    <name evidence="10" type="ORF">GM50_8960</name>
</gene>
<evidence type="ECO:0000256" key="5">
    <source>
        <dbReference type="ARBA" id="ARBA00022741"/>
    </source>
</evidence>
<evidence type="ECO:0000259" key="9">
    <source>
        <dbReference type="Pfam" id="PF09179"/>
    </source>
</evidence>
<evidence type="ECO:0000256" key="3">
    <source>
        <dbReference type="ARBA" id="ARBA00022598"/>
    </source>
</evidence>
<evidence type="ECO:0000259" key="8">
    <source>
        <dbReference type="Pfam" id="PF01171"/>
    </source>
</evidence>